<evidence type="ECO:0000259" key="5">
    <source>
        <dbReference type="SMART" id="SM00062"/>
    </source>
</evidence>
<accession>A0A5C0AZ26</accession>
<dbReference type="GO" id="GO:0005576">
    <property type="term" value="C:extracellular region"/>
    <property type="evidence" value="ECO:0007669"/>
    <property type="project" value="TreeGrafter"/>
</dbReference>
<evidence type="ECO:0000313" key="7">
    <source>
        <dbReference type="Proteomes" id="UP000325161"/>
    </source>
</evidence>
<dbReference type="EMBL" id="CP043046">
    <property type="protein sequence ID" value="QEI05687.1"/>
    <property type="molecule type" value="Genomic_DNA"/>
</dbReference>
<keyword evidence="3 4" id="KW-0732">Signal</keyword>
<proteinExistence type="inferred from homology"/>
<organism evidence="6 7">
    <name type="scientific">Pigmentiphaga aceris</name>
    <dbReference type="NCBI Taxonomy" id="1940612"/>
    <lineage>
        <taxon>Bacteria</taxon>
        <taxon>Pseudomonadati</taxon>
        <taxon>Pseudomonadota</taxon>
        <taxon>Betaproteobacteria</taxon>
        <taxon>Burkholderiales</taxon>
        <taxon>Alcaligenaceae</taxon>
        <taxon>Pigmentiphaga</taxon>
    </lineage>
</organism>
<dbReference type="PANTHER" id="PTHR30085">
    <property type="entry name" value="AMINO ACID ABC TRANSPORTER PERMEASE"/>
    <property type="match status" value="1"/>
</dbReference>
<evidence type="ECO:0000256" key="1">
    <source>
        <dbReference type="ARBA" id="ARBA00010333"/>
    </source>
</evidence>
<dbReference type="KEGG" id="pacr:FXN63_07405"/>
<dbReference type="SMART" id="SM00062">
    <property type="entry name" value="PBPb"/>
    <property type="match status" value="1"/>
</dbReference>
<reference evidence="6 7" key="1">
    <citation type="submission" date="2019-08" db="EMBL/GenBank/DDBJ databases">
        <title>Amphibian skin-associated Pigmentiphaga: genome sequence and occurrence across geography and hosts.</title>
        <authorList>
            <person name="Bletz M.C."/>
            <person name="Bunk B."/>
            <person name="Sproeer C."/>
            <person name="Biwer P."/>
            <person name="Reiter S."/>
            <person name="Rabemananjara F.C.E."/>
            <person name="Schulz S."/>
            <person name="Overmann J."/>
            <person name="Vences M."/>
        </authorList>
    </citation>
    <scope>NUCLEOTIDE SEQUENCE [LARGE SCALE GENOMIC DNA]</scope>
    <source>
        <strain evidence="6 7">Mada1488</strain>
    </source>
</reference>
<keyword evidence="7" id="KW-1185">Reference proteome</keyword>
<name>A0A5C0AZ26_9BURK</name>
<dbReference type="CDD" id="cd13688">
    <property type="entry name" value="PBP2_GltI_DEBP"/>
    <property type="match status" value="1"/>
</dbReference>
<dbReference type="SUPFAM" id="SSF53850">
    <property type="entry name" value="Periplasmic binding protein-like II"/>
    <property type="match status" value="1"/>
</dbReference>
<gene>
    <name evidence="6" type="ORF">FXN63_07405</name>
</gene>
<dbReference type="RefSeq" id="WP_148814070.1">
    <property type="nucleotide sequence ID" value="NZ_CP043046.1"/>
</dbReference>
<dbReference type="Proteomes" id="UP000325161">
    <property type="component" value="Chromosome"/>
</dbReference>
<dbReference type="AlphaFoldDB" id="A0A5C0AZ26"/>
<dbReference type="OrthoDB" id="7240770at2"/>
<dbReference type="Pfam" id="PF00497">
    <property type="entry name" value="SBP_bac_3"/>
    <property type="match status" value="1"/>
</dbReference>
<dbReference type="PANTHER" id="PTHR30085:SF2">
    <property type="entry name" value="GLUTAMATE_ASPARTATE IMPORT SOLUTE-BINDING PROTEIN"/>
    <property type="match status" value="1"/>
</dbReference>
<evidence type="ECO:0000256" key="4">
    <source>
        <dbReference type="SAM" id="SignalP"/>
    </source>
</evidence>
<feature type="signal peptide" evidence="4">
    <location>
        <begin position="1"/>
        <end position="25"/>
    </location>
</feature>
<comment type="similarity">
    <text evidence="1">Belongs to the bacterial solute-binding protein 3 family.</text>
</comment>
<protein>
    <submittedName>
        <fullName evidence="6">Transporter substrate-binding domain-containing protein</fullName>
    </submittedName>
</protein>
<evidence type="ECO:0000313" key="6">
    <source>
        <dbReference type="EMBL" id="QEI05687.1"/>
    </source>
</evidence>
<feature type="chain" id="PRO_5022838067" evidence="4">
    <location>
        <begin position="26"/>
        <end position="301"/>
    </location>
</feature>
<evidence type="ECO:0000256" key="3">
    <source>
        <dbReference type="ARBA" id="ARBA00022729"/>
    </source>
</evidence>
<sequence length="301" mass="33355">MITIRTSVKAAFCVSLSMLATSLHAQEFTGTLKKIQDTGTITLGTRGASVPFNYLDDNNKQAGFAWEIALRVSDKVKQVLNRADLKTRNLEVTPQTRIALVANQTVDLECSSTTHSLERENQVNFSVTYFSVGARIMVRSDSAIADWKGLAGKNVVVGAGTTTERLLRQVNEREKLGINIIMAPDINEGSMSVESGRADAFVADDSGLFSSAARARNPAKWKIVGEPLEREAYGCMMRKGDAQFKKLVDDLIIDMMKRGEMTALYEKYFTQPLNVRNGFNLQMPMQPATRELYENPSDKVL</sequence>
<evidence type="ECO:0000256" key="2">
    <source>
        <dbReference type="ARBA" id="ARBA00022448"/>
    </source>
</evidence>
<feature type="domain" description="Solute-binding protein family 3/N-terminal" evidence="5">
    <location>
        <begin position="40"/>
        <end position="272"/>
    </location>
</feature>
<dbReference type="InterPro" id="IPR051455">
    <property type="entry name" value="Bact_solute-bind_prot3"/>
</dbReference>
<dbReference type="Gene3D" id="3.40.190.10">
    <property type="entry name" value="Periplasmic binding protein-like II"/>
    <property type="match status" value="2"/>
</dbReference>
<dbReference type="InterPro" id="IPR001638">
    <property type="entry name" value="Solute-binding_3/MltF_N"/>
</dbReference>
<dbReference type="GO" id="GO:0006865">
    <property type="term" value="P:amino acid transport"/>
    <property type="evidence" value="ECO:0007669"/>
    <property type="project" value="TreeGrafter"/>
</dbReference>
<keyword evidence="2" id="KW-0813">Transport</keyword>
<dbReference type="GO" id="GO:0030288">
    <property type="term" value="C:outer membrane-bounded periplasmic space"/>
    <property type="evidence" value="ECO:0007669"/>
    <property type="project" value="TreeGrafter"/>
</dbReference>